<evidence type="ECO:0000313" key="3">
    <source>
        <dbReference type="Proteomes" id="UP000521358"/>
    </source>
</evidence>
<gene>
    <name evidence="2" type="ORF">HED35_01305</name>
</gene>
<dbReference type="AlphaFoldDB" id="A0A7X6I216"/>
<proteinExistence type="predicted"/>
<organism evidence="2 3">
    <name type="scientific">Vagococcus fluvialis</name>
    <dbReference type="NCBI Taxonomy" id="2738"/>
    <lineage>
        <taxon>Bacteria</taxon>
        <taxon>Bacillati</taxon>
        <taxon>Bacillota</taxon>
        <taxon>Bacilli</taxon>
        <taxon>Lactobacillales</taxon>
        <taxon>Enterococcaceae</taxon>
        <taxon>Vagococcus</taxon>
    </lineage>
</organism>
<dbReference type="EMBL" id="JAAVMB010000001">
    <property type="protein sequence ID" value="NKC66715.1"/>
    <property type="molecule type" value="Genomic_DNA"/>
</dbReference>
<sequence length="56" mass="6414">MCRSRRYAVILATYLLGMSITIVNLKLAILIGVVVSFLWLMNHDEVSYQKITKRGN</sequence>
<evidence type="ECO:0000256" key="1">
    <source>
        <dbReference type="SAM" id="Phobius"/>
    </source>
</evidence>
<keyword evidence="1" id="KW-0472">Membrane</keyword>
<feature type="transmembrane region" description="Helical" evidence="1">
    <location>
        <begin position="7"/>
        <end position="40"/>
    </location>
</feature>
<evidence type="ECO:0000313" key="2">
    <source>
        <dbReference type="EMBL" id="NKC66715.1"/>
    </source>
</evidence>
<name>A0A7X6I216_9ENTE</name>
<reference evidence="2 3" key="1">
    <citation type="submission" date="2020-03" db="EMBL/GenBank/DDBJ databases">
        <title>Bacterial samples isolated from urine from healthy bovine heifers (Gyr breed).</title>
        <authorList>
            <person name="Giannattasio-Ferraz S."/>
            <person name="Maskeri L."/>
            <person name="Penido A."/>
            <person name="Barbosa-Stancioli E.F."/>
            <person name="Putonti C."/>
        </authorList>
    </citation>
    <scope>NUCLEOTIDE SEQUENCE [LARGE SCALE GENOMIC DNA]</scope>
    <source>
        <strain evidence="2 3">UFMG-H7</strain>
    </source>
</reference>
<protein>
    <submittedName>
        <fullName evidence="2">Uncharacterized protein</fullName>
    </submittedName>
</protein>
<keyword evidence="1" id="KW-1133">Transmembrane helix</keyword>
<dbReference type="Proteomes" id="UP000521358">
    <property type="component" value="Unassembled WGS sequence"/>
</dbReference>
<keyword evidence="1" id="KW-0812">Transmembrane</keyword>
<accession>A0A7X6I216</accession>
<comment type="caution">
    <text evidence="2">The sequence shown here is derived from an EMBL/GenBank/DDBJ whole genome shotgun (WGS) entry which is preliminary data.</text>
</comment>
<dbReference type="RefSeq" id="WP_167806064.1">
    <property type="nucleotide sequence ID" value="NZ_JAAVMB010000001.1"/>
</dbReference>